<protein>
    <submittedName>
        <fullName evidence="1">DUF4265 domain-containing protein</fullName>
    </submittedName>
</protein>
<sequence>MLENLVKVSITLTSDNIQNASTETLWAEPLGNDHYRLQNSPSAAYGFSYLDVVKAIGNETPEVVEIVENSGHSTYRVLLEAGVLESDRFGQFWQKLENIGCTYEGSQSKLLSIDVPPSTDIFTAYSILESGESAGVWEFEEAKCAHSTET</sequence>
<name>A0A5B7YA38_9ALTE</name>
<evidence type="ECO:0000313" key="1">
    <source>
        <dbReference type="EMBL" id="QCZ92196.1"/>
    </source>
</evidence>
<dbReference type="AlphaFoldDB" id="A0A5B7YA38"/>
<proteinExistence type="predicted"/>
<dbReference type="EMBL" id="CP039852">
    <property type="protein sequence ID" value="QCZ92196.1"/>
    <property type="molecule type" value="Genomic_DNA"/>
</dbReference>
<dbReference type="OrthoDB" id="8617673at2"/>
<keyword evidence="2" id="KW-1185">Reference proteome</keyword>
<accession>A0A5B7YA38</accession>
<reference evidence="1 2" key="1">
    <citation type="submission" date="2019-04" db="EMBL/GenBank/DDBJ databases">
        <title>Salinimonas iocasae sp. nov., a halophilic bacterium isolated from the outer tube casing of tubeworms in Okinawa Trough.</title>
        <authorList>
            <person name="Zhang H."/>
            <person name="Wang H."/>
            <person name="Li C."/>
        </authorList>
    </citation>
    <scope>NUCLEOTIDE SEQUENCE [LARGE SCALE GENOMIC DNA]</scope>
    <source>
        <strain evidence="1 2">KX18D6</strain>
    </source>
</reference>
<gene>
    <name evidence="1" type="ORF">FBQ74_01315</name>
</gene>
<dbReference type="Pfam" id="PF14085">
    <property type="entry name" value="DUF4265"/>
    <property type="match status" value="1"/>
</dbReference>
<dbReference type="KEGG" id="salk:FBQ74_01315"/>
<dbReference type="Proteomes" id="UP000304912">
    <property type="component" value="Chromosome"/>
</dbReference>
<dbReference type="InterPro" id="IPR025361">
    <property type="entry name" value="DUF4265"/>
</dbReference>
<evidence type="ECO:0000313" key="2">
    <source>
        <dbReference type="Proteomes" id="UP000304912"/>
    </source>
</evidence>
<organism evidence="1 2">
    <name type="scientific">Salinimonas iocasae</name>
    <dbReference type="NCBI Taxonomy" id="2572577"/>
    <lineage>
        <taxon>Bacteria</taxon>
        <taxon>Pseudomonadati</taxon>
        <taxon>Pseudomonadota</taxon>
        <taxon>Gammaproteobacteria</taxon>
        <taxon>Alteromonadales</taxon>
        <taxon>Alteromonadaceae</taxon>
        <taxon>Alteromonas/Salinimonas group</taxon>
        <taxon>Salinimonas</taxon>
    </lineage>
</organism>